<comment type="caution">
    <text evidence="1">The sequence shown here is derived from an EMBL/GenBank/DDBJ whole genome shotgun (WGS) entry which is preliminary data.</text>
</comment>
<protein>
    <submittedName>
        <fullName evidence="1">Uncharacterized protein</fullName>
    </submittedName>
</protein>
<gene>
    <name evidence="1" type="ORF">A3D59_02235</name>
</gene>
<dbReference type="EMBL" id="MHTX01000007">
    <property type="protein sequence ID" value="OHA68808.1"/>
    <property type="molecule type" value="Genomic_DNA"/>
</dbReference>
<proteinExistence type="predicted"/>
<reference evidence="1 2" key="1">
    <citation type="journal article" date="2016" name="Nat. Commun.">
        <title>Thousands of microbial genomes shed light on interconnected biogeochemical processes in an aquifer system.</title>
        <authorList>
            <person name="Anantharaman K."/>
            <person name="Brown C.T."/>
            <person name="Hug L.A."/>
            <person name="Sharon I."/>
            <person name="Castelle C.J."/>
            <person name="Probst A.J."/>
            <person name="Thomas B.C."/>
            <person name="Singh A."/>
            <person name="Wilkins M.J."/>
            <person name="Karaoz U."/>
            <person name="Brodie E.L."/>
            <person name="Williams K.H."/>
            <person name="Hubbard S.S."/>
            <person name="Banfield J.F."/>
        </authorList>
    </citation>
    <scope>NUCLEOTIDE SEQUENCE [LARGE SCALE GENOMIC DNA]</scope>
</reference>
<sequence>MATPVELNQEIRRLTALASEVCRYGKRSWSILAHKPRLFLVCQKAERGDSNEDPATAWLYLWTHFDFPDIPLSAGYSSKPITDYNKHACGAGNPFPNRIVYYTYPLNHTDNLMAFLTKIFGKNLTAGYDSLRMGLKALFEHIQSECRQCAEDFASGEATQRWHEYEREFVERMNNQRAIEIMSEVLDSFKSSLRIAAIWSSSVKALEKLDLIRQATKDRKLFVE</sequence>
<evidence type="ECO:0000313" key="1">
    <source>
        <dbReference type="EMBL" id="OHA68808.1"/>
    </source>
</evidence>
<dbReference type="AlphaFoldDB" id="A0A1G2R8C4"/>
<name>A0A1G2R8C4_9BACT</name>
<evidence type="ECO:0000313" key="2">
    <source>
        <dbReference type="Proteomes" id="UP000179258"/>
    </source>
</evidence>
<dbReference type="Proteomes" id="UP000179258">
    <property type="component" value="Unassembled WGS sequence"/>
</dbReference>
<organism evidence="1 2">
    <name type="scientific">Candidatus Wildermuthbacteria bacterium RIFCSPHIGHO2_02_FULL_47_17</name>
    <dbReference type="NCBI Taxonomy" id="1802452"/>
    <lineage>
        <taxon>Bacteria</taxon>
        <taxon>Candidatus Wildermuthiibacteriota</taxon>
    </lineage>
</organism>
<accession>A0A1G2R8C4</accession>